<dbReference type="Ensembl" id="ENSUAMT00000033679.1">
    <property type="protein sequence ID" value="ENSUAMP00000030194.1"/>
    <property type="gene ID" value="ENSUAMG00000023169.1"/>
</dbReference>
<accession>A0A452SCU3</accession>
<proteinExistence type="predicted"/>
<name>A0A452SCU3_URSAM</name>
<reference evidence="2" key="2">
    <citation type="submission" date="2025-08" db="UniProtKB">
        <authorList>
            <consortium name="Ensembl"/>
        </authorList>
    </citation>
    <scope>IDENTIFICATION</scope>
</reference>
<evidence type="ECO:0000313" key="2">
    <source>
        <dbReference type="Ensembl" id="ENSUAMP00000030194.1"/>
    </source>
</evidence>
<reference evidence="2" key="3">
    <citation type="submission" date="2025-09" db="UniProtKB">
        <authorList>
            <consortium name="Ensembl"/>
        </authorList>
    </citation>
    <scope>IDENTIFICATION</scope>
</reference>
<keyword evidence="1" id="KW-0732">Signal</keyword>
<evidence type="ECO:0000313" key="3">
    <source>
        <dbReference type="Proteomes" id="UP000291022"/>
    </source>
</evidence>
<dbReference type="AlphaFoldDB" id="A0A452SCU3"/>
<dbReference type="GeneTree" id="ENSGT00860000136302"/>
<reference evidence="3" key="1">
    <citation type="submission" date="2016-06" db="EMBL/GenBank/DDBJ databases">
        <title>De novo assembly and RNA-Seq shows season-dependent expression and editing in black bear kidneys.</title>
        <authorList>
            <person name="Korstanje R."/>
            <person name="Srivastava A."/>
            <person name="Sarsani V.K."/>
            <person name="Sheehan S.M."/>
            <person name="Seger R.L."/>
            <person name="Barter M.E."/>
            <person name="Lindqvist C."/>
            <person name="Brody L.C."/>
            <person name="Mullikin J.C."/>
        </authorList>
    </citation>
    <scope>NUCLEOTIDE SEQUENCE [LARGE SCALE GENOMIC DNA]</scope>
</reference>
<dbReference type="Proteomes" id="UP000291022">
    <property type="component" value="Unassembled WGS sequence"/>
</dbReference>
<feature type="chain" id="PRO_5019409116" evidence="1">
    <location>
        <begin position="33"/>
        <end position="171"/>
    </location>
</feature>
<keyword evidence="3" id="KW-1185">Reference proteome</keyword>
<sequence>VRHAGQLLLGAALEVIPAFLHLLAGALPAGDAVDLGGDAVPHTPPLCHAHPTALRAVELRVVGAHLADQDLVLLEREARLAQPGGLFRFARRRRGHGAPRRRRPAAWRMGGRRRCGHRAHGAGWRGLGVRAQPAPPRPPRHRLLCARGQGLERRVAGGDGPRGTFRVPNNS</sequence>
<protein>
    <submittedName>
        <fullName evidence="2">Uncharacterized protein</fullName>
    </submittedName>
</protein>
<dbReference type="OMA" id="CHAHPTA"/>
<evidence type="ECO:0000256" key="1">
    <source>
        <dbReference type="SAM" id="SignalP"/>
    </source>
</evidence>
<organism evidence="2 3">
    <name type="scientific">Ursus americanus</name>
    <name type="common">American black bear</name>
    <name type="synonym">Euarctos americanus</name>
    <dbReference type="NCBI Taxonomy" id="9643"/>
    <lineage>
        <taxon>Eukaryota</taxon>
        <taxon>Metazoa</taxon>
        <taxon>Chordata</taxon>
        <taxon>Craniata</taxon>
        <taxon>Vertebrata</taxon>
        <taxon>Euteleostomi</taxon>
        <taxon>Mammalia</taxon>
        <taxon>Eutheria</taxon>
        <taxon>Laurasiatheria</taxon>
        <taxon>Carnivora</taxon>
        <taxon>Caniformia</taxon>
        <taxon>Ursidae</taxon>
        <taxon>Ursus</taxon>
    </lineage>
</organism>
<feature type="signal peptide" evidence="1">
    <location>
        <begin position="1"/>
        <end position="32"/>
    </location>
</feature>